<evidence type="ECO:0000313" key="2">
    <source>
        <dbReference type="Proteomes" id="UP000019275"/>
    </source>
</evidence>
<protein>
    <recommendedName>
        <fullName evidence="3">Knr4/Smi1-like domain-containing protein</fullName>
    </recommendedName>
</protein>
<dbReference type="RefSeq" id="WP_034646853.1">
    <property type="nucleotide sequence ID" value="NZ_ARZX01000027.1"/>
</dbReference>
<reference evidence="1 2" key="1">
    <citation type="journal article" date="2014" name="Genome Announc.">
        <title>Draft Genome Sequence of the Carrageenan-Degrading Bacterium Cellulophaga sp. Strain KL-A, Isolated from Decaying Marine Algae.</title>
        <authorList>
            <person name="Shan D."/>
            <person name="Ying J."/>
            <person name="Li X."/>
            <person name="Gao Z."/>
            <person name="Wei G."/>
            <person name="Shao Z."/>
        </authorList>
    </citation>
    <scope>NUCLEOTIDE SEQUENCE [LARGE SCALE GENOMIC DNA]</scope>
    <source>
        <strain evidence="1 2">KL-A</strain>
    </source>
</reference>
<comment type="caution">
    <text evidence="1">The sequence shown here is derived from an EMBL/GenBank/DDBJ whole genome shotgun (WGS) entry which is preliminary data.</text>
</comment>
<evidence type="ECO:0000313" key="1">
    <source>
        <dbReference type="EMBL" id="EWH11436.1"/>
    </source>
</evidence>
<name>A0ABP3B312_9FLAO</name>
<proteinExistence type="predicted"/>
<keyword evidence="2" id="KW-1185">Reference proteome</keyword>
<organism evidence="1 2">
    <name type="scientific">Cellulophaga geojensis KL-A</name>
    <dbReference type="NCBI Taxonomy" id="1328323"/>
    <lineage>
        <taxon>Bacteria</taxon>
        <taxon>Pseudomonadati</taxon>
        <taxon>Bacteroidota</taxon>
        <taxon>Flavobacteriia</taxon>
        <taxon>Flavobacteriales</taxon>
        <taxon>Flavobacteriaceae</taxon>
        <taxon>Cellulophaga</taxon>
    </lineage>
</organism>
<dbReference type="Proteomes" id="UP000019275">
    <property type="component" value="Unassembled WGS sequence"/>
</dbReference>
<dbReference type="EMBL" id="ARZX01000027">
    <property type="protein sequence ID" value="EWH11436.1"/>
    <property type="molecule type" value="Genomic_DNA"/>
</dbReference>
<gene>
    <name evidence="1" type="ORF">KLA_15605</name>
</gene>
<sequence length="143" mass="16911">MLTDKIKKYLIENKYYDTTEDLDYQKALESLGININSSFAQFNLGTNAMTFKGRIGNIYNVCWFYINSSYEKQIIAFQENFSIPKEYIPLDSFEGEGGFFYNRKTGEVIELELGEKLLNFQKGIIDTKWDSFNEFLEWYFELN</sequence>
<accession>A0ABP3B312</accession>
<evidence type="ECO:0008006" key="3">
    <source>
        <dbReference type="Google" id="ProtNLM"/>
    </source>
</evidence>